<dbReference type="AlphaFoldDB" id="A0A2Z3YT41"/>
<evidence type="ECO:0000259" key="2">
    <source>
        <dbReference type="PROSITE" id="PS50056"/>
    </source>
</evidence>
<dbReference type="SUPFAM" id="SSF52799">
    <property type="entry name" value="(Phosphotyrosine protein) phosphatases II"/>
    <property type="match status" value="1"/>
</dbReference>
<feature type="domain" description="Tyrosine specific protein phosphatases" evidence="2">
    <location>
        <begin position="196"/>
        <end position="242"/>
    </location>
</feature>
<dbReference type="KEGG" id="cpre:Csp1_15860"/>
<dbReference type="EMBL" id="CP024988">
    <property type="protein sequence ID" value="AWT26370.1"/>
    <property type="molecule type" value="Genomic_DNA"/>
</dbReference>
<dbReference type="GO" id="GO:0004725">
    <property type="term" value="F:protein tyrosine phosphatase activity"/>
    <property type="evidence" value="ECO:0007669"/>
    <property type="project" value="UniProtKB-EC"/>
</dbReference>
<dbReference type="Pfam" id="PF13350">
    <property type="entry name" value="Y_phosphatase3"/>
    <property type="match status" value="1"/>
</dbReference>
<dbReference type="EC" id="3.1.3.48" evidence="3"/>
<keyword evidence="3" id="KW-0378">Hydrolase</keyword>
<comment type="similarity">
    <text evidence="1">Belongs to the protein-tyrosine phosphatase family.</text>
</comment>
<dbReference type="Gene3D" id="3.90.190.10">
    <property type="entry name" value="Protein tyrosine phosphatase superfamily"/>
    <property type="match status" value="1"/>
</dbReference>
<evidence type="ECO:0000313" key="3">
    <source>
        <dbReference type="EMBL" id="AWT26370.1"/>
    </source>
</evidence>
<proteinExistence type="inferred from homology"/>
<organism evidence="3 4">
    <name type="scientific">Corynebacterium provencense</name>
    <dbReference type="NCBI Taxonomy" id="1737425"/>
    <lineage>
        <taxon>Bacteria</taxon>
        <taxon>Bacillati</taxon>
        <taxon>Actinomycetota</taxon>
        <taxon>Actinomycetes</taxon>
        <taxon>Mycobacteriales</taxon>
        <taxon>Corynebacteriaceae</taxon>
        <taxon>Corynebacterium</taxon>
    </lineage>
</organism>
<sequence>MFIRWMNTVHFLRIRCKFVIEKKYMLGTVALASVIILSTTACSENHDSHAATTAASSEESKSTDVTEIRDAVQLTPRLESADNFRDVAGDGDGYETADGRHVSRGVVYRSNVLTLSEKDLKTVESLNISTILDLRTPSEIRESPDVTVPGAKWINRNILGTESTDSSVSASTTPESATRMMEDTERLMVTDSGLRKQIAATLRDVIDSSGSVIVHCSAGKDRTGWISAVLLKAAGVSDSDVMNNYLLTNDYTKDRIGKYYDAMVEKNGQTAADTMKPLLGVQSSYLQAGLDEVNEKYGSFDSYITDGLGLSDSELNDLRGKLVEG</sequence>
<dbReference type="PANTHER" id="PTHR31126:SF1">
    <property type="entry name" value="TYROSINE SPECIFIC PROTEIN PHOSPHATASES DOMAIN-CONTAINING PROTEIN"/>
    <property type="match status" value="1"/>
</dbReference>
<name>A0A2Z3YT41_9CORY</name>
<dbReference type="PROSITE" id="PS50056">
    <property type="entry name" value="TYR_PHOSPHATASE_2"/>
    <property type="match status" value="1"/>
</dbReference>
<dbReference type="STRING" id="1737425.GCA_900049755_02510"/>
<dbReference type="OrthoDB" id="1188001at2"/>
<reference evidence="4" key="1">
    <citation type="submission" date="2017-11" db="EMBL/GenBank/DDBJ databases">
        <title>Otitis media/interna in a cat caused by the recently described species Corynebacterium provencense.</title>
        <authorList>
            <person name="Kittl S."/>
            <person name="Brodard I."/>
            <person name="Rychener L."/>
            <person name="Jores J."/>
            <person name="Roosje P."/>
            <person name="Gobeli Brawand S."/>
        </authorList>
    </citation>
    <scope>NUCLEOTIDE SEQUENCE [LARGE SCALE GENOMIC DNA]</scope>
    <source>
        <strain evidence="4">17KM38</strain>
    </source>
</reference>
<dbReference type="InterPro" id="IPR029021">
    <property type="entry name" value="Prot-tyrosine_phosphatase-like"/>
</dbReference>
<dbReference type="InterPro" id="IPR016130">
    <property type="entry name" value="Tyr_Pase_AS"/>
</dbReference>
<gene>
    <name evidence="3" type="primary">iphP</name>
    <name evidence="3" type="ORF">Csp1_15860</name>
</gene>
<dbReference type="Proteomes" id="UP000247696">
    <property type="component" value="Chromosome"/>
</dbReference>
<dbReference type="PROSITE" id="PS00383">
    <property type="entry name" value="TYR_PHOSPHATASE_1"/>
    <property type="match status" value="1"/>
</dbReference>
<dbReference type="PANTHER" id="PTHR31126">
    <property type="entry name" value="TYROSINE-PROTEIN PHOSPHATASE"/>
    <property type="match status" value="1"/>
</dbReference>
<evidence type="ECO:0000313" key="4">
    <source>
        <dbReference type="Proteomes" id="UP000247696"/>
    </source>
</evidence>
<protein>
    <submittedName>
        <fullName evidence="3">Tyrosine-protein phosphatase</fullName>
        <ecNumber evidence="3">3.1.3.48</ecNumber>
    </submittedName>
</protein>
<accession>A0A2Z3YT41</accession>
<dbReference type="InterPro" id="IPR026893">
    <property type="entry name" value="Tyr/Ser_Pase_IphP-type"/>
</dbReference>
<evidence type="ECO:0000256" key="1">
    <source>
        <dbReference type="ARBA" id="ARBA00009580"/>
    </source>
</evidence>
<dbReference type="InterPro" id="IPR000387">
    <property type="entry name" value="Tyr_Pase_dom"/>
</dbReference>
<keyword evidence="4" id="KW-1185">Reference proteome</keyword>